<dbReference type="PROSITE" id="PS50931">
    <property type="entry name" value="HTH_LYSR"/>
    <property type="match status" value="1"/>
</dbReference>
<dbReference type="Gene3D" id="3.40.190.10">
    <property type="entry name" value="Periplasmic binding protein-like II"/>
    <property type="match status" value="2"/>
</dbReference>
<evidence type="ECO:0000256" key="4">
    <source>
        <dbReference type="ARBA" id="ARBA00023163"/>
    </source>
</evidence>
<evidence type="ECO:0000313" key="7">
    <source>
        <dbReference type="Proteomes" id="UP001180754"/>
    </source>
</evidence>
<dbReference type="SUPFAM" id="SSF53850">
    <property type="entry name" value="Periplasmic binding protein-like II"/>
    <property type="match status" value="1"/>
</dbReference>
<name>A0ABU2XT91_9ACTN</name>
<organism evidence="6 7">
    <name type="scientific">Streptomyces lonegramiae</name>
    <dbReference type="NCBI Taxonomy" id="3075524"/>
    <lineage>
        <taxon>Bacteria</taxon>
        <taxon>Bacillati</taxon>
        <taxon>Actinomycetota</taxon>
        <taxon>Actinomycetes</taxon>
        <taxon>Kitasatosporales</taxon>
        <taxon>Streptomycetaceae</taxon>
        <taxon>Streptomyces</taxon>
    </lineage>
</organism>
<sequence length="315" mass="33772">MQVDPAQLVMLALIRRHGSLAGAARDLGISPAAVTGQLVRAERDWKVPLVARGPRGARLTAPAEALADAGEVIAEQCERVADTVSSLLGTLSRRLRVGTFQTVAQHLLPPALTALRHQHPDADLTISETRSAQGIDLVASGALDMAIVACWGRELTLPPGLQAHWLLCDPIVLCLPDDHPVIRGWPEPCGLRLDQLGDQPWIVITAGHDARRQFDEAAEQAGLTPRIVFESANYNVAQSLVGTGIGVTVLSRLTVAPTPGAVHRELFEPRLIREIYAVTPADTGLVPLADVLVGLLKEVADEIREAWEAQPLDVS</sequence>
<dbReference type="InterPro" id="IPR000847">
    <property type="entry name" value="LysR_HTH_N"/>
</dbReference>
<proteinExistence type="inferred from homology"/>
<keyword evidence="2" id="KW-0805">Transcription regulation</keyword>
<dbReference type="PANTHER" id="PTHR30346">
    <property type="entry name" value="TRANSCRIPTIONAL DUAL REGULATOR HCAR-RELATED"/>
    <property type="match status" value="1"/>
</dbReference>
<protein>
    <submittedName>
        <fullName evidence="6">LysR family transcriptional regulator</fullName>
    </submittedName>
</protein>
<keyword evidence="4" id="KW-0804">Transcription</keyword>
<dbReference type="InterPro" id="IPR036390">
    <property type="entry name" value="WH_DNA-bd_sf"/>
</dbReference>
<dbReference type="InterPro" id="IPR005119">
    <property type="entry name" value="LysR_subst-bd"/>
</dbReference>
<gene>
    <name evidence="6" type="ORF">RND15_39235</name>
</gene>
<dbReference type="Pfam" id="PF00126">
    <property type="entry name" value="HTH_1"/>
    <property type="match status" value="1"/>
</dbReference>
<dbReference type="PANTHER" id="PTHR30346:SF29">
    <property type="entry name" value="LYSR SUBSTRATE-BINDING"/>
    <property type="match status" value="1"/>
</dbReference>
<keyword evidence="3" id="KW-0238">DNA-binding</keyword>
<evidence type="ECO:0000256" key="1">
    <source>
        <dbReference type="ARBA" id="ARBA00009437"/>
    </source>
</evidence>
<dbReference type="InterPro" id="IPR036388">
    <property type="entry name" value="WH-like_DNA-bd_sf"/>
</dbReference>
<dbReference type="Pfam" id="PF03466">
    <property type="entry name" value="LysR_substrate"/>
    <property type="match status" value="1"/>
</dbReference>
<keyword evidence="7" id="KW-1185">Reference proteome</keyword>
<dbReference type="RefSeq" id="WP_311729238.1">
    <property type="nucleotide sequence ID" value="NZ_JAVRFD010000028.1"/>
</dbReference>
<dbReference type="SUPFAM" id="SSF46785">
    <property type="entry name" value="Winged helix' DNA-binding domain"/>
    <property type="match status" value="1"/>
</dbReference>
<feature type="domain" description="HTH lysR-type" evidence="5">
    <location>
        <begin position="3"/>
        <end position="60"/>
    </location>
</feature>
<evidence type="ECO:0000256" key="2">
    <source>
        <dbReference type="ARBA" id="ARBA00023015"/>
    </source>
</evidence>
<comment type="caution">
    <text evidence="6">The sequence shown here is derived from an EMBL/GenBank/DDBJ whole genome shotgun (WGS) entry which is preliminary data.</text>
</comment>
<dbReference type="Proteomes" id="UP001180754">
    <property type="component" value="Unassembled WGS sequence"/>
</dbReference>
<comment type="similarity">
    <text evidence="1">Belongs to the LysR transcriptional regulatory family.</text>
</comment>
<evidence type="ECO:0000256" key="3">
    <source>
        <dbReference type="ARBA" id="ARBA00023125"/>
    </source>
</evidence>
<evidence type="ECO:0000259" key="5">
    <source>
        <dbReference type="PROSITE" id="PS50931"/>
    </source>
</evidence>
<accession>A0ABU2XT91</accession>
<evidence type="ECO:0000313" key="6">
    <source>
        <dbReference type="EMBL" id="MDT0548672.1"/>
    </source>
</evidence>
<reference evidence="6" key="1">
    <citation type="submission" date="2024-05" db="EMBL/GenBank/DDBJ databases">
        <title>30 novel species of actinomycetes from the DSMZ collection.</title>
        <authorList>
            <person name="Nouioui I."/>
        </authorList>
    </citation>
    <scope>NUCLEOTIDE SEQUENCE</scope>
    <source>
        <strain evidence="6">DSM 41529</strain>
    </source>
</reference>
<dbReference type="EMBL" id="JAVRFD010000028">
    <property type="protein sequence ID" value="MDT0548672.1"/>
    <property type="molecule type" value="Genomic_DNA"/>
</dbReference>
<dbReference type="Gene3D" id="1.10.10.10">
    <property type="entry name" value="Winged helix-like DNA-binding domain superfamily/Winged helix DNA-binding domain"/>
    <property type="match status" value="1"/>
</dbReference>